<evidence type="ECO:0000313" key="1">
    <source>
        <dbReference type="EMBL" id="KAJ1091209.1"/>
    </source>
</evidence>
<comment type="caution">
    <text evidence="1">The sequence shown here is derived from an EMBL/GenBank/DDBJ whole genome shotgun (WGS) entry which is preliminary data.</text>
</comment>
<gene>
    <name evidence="1" type="ORF">NDU88_004336</name>
</gene>
<accession>A0AAV7LJM3</accession>
<dbReference type="EMBL" id="JANPWB010000015">
    <property type="protein sequence ID" value="KAJ1091209.1"/>
    <property type="molecule type" value="Genomic_DNA"/>
</dbReference>
<proteinExistence type="predicted"/>
<sequence length="141" mass="15626">MLGCDGDGQEAMGEEPYPPLMAAISEIKARPPLENHPGAAYPGQSQSAVTAHIKIFIFISTYALESERWDIGLRTQTLRSQRRHKPEHDVQGPEETRWSQIPLDTMEQVFIPQCEGPAVSVLSTNHGNGLCHKRNYVSCLG</sequence>
<evidence type="ECO:0000313" key="2">
    <source>
        <dbReference type="Proteomes" id="UP001066276"/>
    </source>
</evidence>
<dbReference type="AlphaFoldDB" id="A0AAV7LJM3"/>
<keyword evidence="2" id="KW-1185">Reference proteome</keyword>
<reference evidence="1" key="1">
    <citation type="journal article" date="2022" name="bioRxiv">
        <title>Sequencing and chromosome-scale assembly of the giantPleurodeles waltlgenome.</title>
        <authorList>
            <person name="Brown T."/>
            <person name="Elewa A."/>
            <person name="Iarovenko S."/>
            <person name="Subramanian E."/>
            <person name="Araus A.J."/>
            <person name="Petzold A."/>
            <person name="Susuki M."/>
            <person name="Suzuki K.-i.T."/>
            <person name="Hayashi T."/>
            <person name="Toyoda A."/>
            <person name="Oliveira C."/>
            <person name="Osipova E."/>
            <person name="Leigh N.D."/>
            <person name="Simon A."/>
            <person name="Yun M.H."/>
        </authorList>
    </citation>
    <scope>NUCLEOTIDE SEQUENCE</scope>
    <source>
        <strain evidence="1">20211129_DDA</strain>
        <tissue evidence="1">Liver</tissue>
    </source>
</reference>
<dbReference type="Proteomes" id="UP001066276">
    <property type="component" value="Chromosome 11"/>
</dbReference>
<organism evidence="1 2">
    <name type="scientific">Pleurodeles waltl</name>
    <name type="common">Iberian ribbed newt</name>
    <dbReference type="NCBI Taxonomy" id="8319"/>
    <lineage>
        <taxon>Eukaryota</taxon>
        <taxon>Metazoa</taxon>
        <taxon>Chordata</taxon>
        <taxon>Craniata</taxon>
        <taxon>Vertebrata</taxon>
        <taxon>Euteleostomi</taxon>
        <taxon>Amphibia</taxon>
        <taxon>Batrachia</taxon>
        <taxon>Caudata</taxon>
        <taxon>Salamandroidea</taxon>
        <taxon>Salamandridae</taxon>
        <taxon>Pleurodelinae</taxon>
        <taxon>Pleurodeles</taxon>
    </lineage>
</organism>
<protein>
    <submittedName>
        <fullName evidence="1">Uncharacterized protein</fullName>
    </submittedName>
</protein>
<name>A0AAV7LJM3_PLEWA</name>